<dbReference type="AlphaFoldDB" id="A0A1Y1YLH3"/>
<dbReference type="SUPFAM" id="SSF52540">
    <property type="entry name" value="P-loop containing nucleoside triphosphate hydrolases"/>
    <property type="match status" value="1"/>
</dbReference>
<gene>
    <name evidence="3" type="ORF">BCR34DRAFT_150518</name>
</gene>
<sequence>MTGNSFQLHANEDQTAREYYHHSSGQRINTDIVLVQALRSQYPELDVVAVPASGCNLLAFASSGHATATPLEGSKDDSVYGSVSWRSYYPPARRLDSSPGVMVERLIFGKYLYKYEKTEAIVYIASGRDGSSYYPEITVQYILTRERHKIDDLIKQATLWGTELHNEVWVFDGGYWQKSAELWQSVQKSRWEDVILDEDMKKALISDVENFFDGRDTYENLKVPWKRGIIYYGPPGNGKTISIKAMMHSLYQRSITKNGKMSVPTLYVRTLSSFAGPEYSLAQIFHKAREVAPCYLVFEDLDSIVDDRVRSYFLNEVDGLKSNDGILMVGSTNHLDRLDPGISKRPSRFDRKYFFPDPSFEQRVMYARFWQGKLKSNDEVEFPDEMCEAVAKITDKFSFAYMQEAFVAALLAIAVRSAKGAVELDENKWSGPHGKEGNLDDQLRGLFHTLGGGDIDDPKLDKLELWREFQKQVKILREEMDEKKHKEIWGAPVKETQLKPLAPSPGPRGPLPPQYPYRHAAPPPQNGFKRERSGIPFHPPPQAPREGFGFDGPPSPNPPAMGFGGPPPQVPPPGMGFGGPPPQNPSEFGFGAPSRWYYTCGGGPSDSTQEERKEWAKRIEDCL</sequence>
<dbReference type="InterPro" id="IPR003959">
    <property type="entry name" value="ATPase_AAA_core"/>
</dbReference>
<dbReference type="STRING" id="1231657.A0A1Y1YLH3"/>
<reference evidence="3 4" key="1">
    <citation type="submission" date="2016-07" db="EMBL/GenBank/DDBJ databases">
        <title>Pervasive Adenine N6-methylation of Active Genes in Fungi.</title>
        <authorList>
            <consortium name="DOE Joint Genome Institute"/>
            <person name="Mondo S.J."/>
            <person name="Dannebaum R.O."/>
            <person name="Kuo R.C."/>
            <person name="Labutti K."/>
            <person name="Haridas S."/>
            <person name="Kuo A."/>
            <person name="Salamov A."/>
            <person name="Ahrendt S.R."/>
            <person name="Lipzen A."/>
            <person name="Sullivan W."/>
            <person name="Andreopoulos W.B."/>
            <person name="Clum A."/>
            <person name="Lindquist E."/>
            <person name="Daum C."/>
            <person name="Ramamoorthy G.K."/>
            <person name="Gryganskyi A."/>
            <person name="Culley D."/>
            <person name="Magnuson J.K."/>
            <person name="James T.Y."/>
            <person name="O'Malley M.A."/>
            <person name="Stajich J.E."/>
            <person name="Spatafora J.W."/>
            <person name="Visel A."/>
            <person name="Grigoriev I.V."/>
        </authorList>
    </citation>
    <scope>NUCLEOTIDE SEQUENCE [LARGE SCALE GENOMIC DNA]</scope>
    <source>
        <strain evidence="3 4">CBS 115471</strain>
    </source>
</reference>
<evidence type="ECO:0000256" key="1">
    <source>
        <dbReference type="SAM" id="MobiDB-lite"/>
    </source>
</evidence>
<accession>A0A1Y1YLH3</accession>
<protein>
    <submittedName>
        <fullName evidence="3">p-loop containing nucleoside triphosphate hydrolase protein</fullName>
    </submittedName>
</protein>
<dbReference type="PANTHER" id="PTHR23077:SF132">
    <property type="entry name" value="ATP-DEPENDENT ZN PROTEASE"/>
    <property type="match status" value="1"/>
</dbReference>
<dbReference type="CDD" id="cd19481">
    <property type="entry name" value="RecA-like_protease"/>
    <property type="match status" value="1"/>
</dbReference>
<feature type="compositionally biased region" description="Pro residues" evidence="1">
    <location>
        <begin position="502"/>
        <end position="525"/>
    </location>
</feature>
<feature type="compositionally biased region" description="Pro residues" evidence="1">
    <location>
        <begin position="553"/>
        <end position="584"/>
    </location>
</feature>
<comment type="caution">
    <text evidence="3">The sequence shown here is derived from an EMBL/GenBank/DDBJ whole genome shotgun (WGS) entry which is preliminary data.</text>
</comment>
<evidence type="ECO:0000313" key="3">
    <source>
        <dbReference type="EMBL" id="ORX98434.1"/>
    </source>
</evidence>
<evidence type="ECO:0000259" key="2">
    <source>
        <dbReference type="Pfam" id="PF00004"/>
    </source>
</evidence>
<feature type="region of interest" description="Disordered" evidence="1">
    <location>
        <begin position="497"/>
        <end position="591"/>
    </location>
</feature>
<keyword evidence="3" id="KW-0378">Hydrolase</keyword>
<evidence type="ECO:0000313" key="4">
    <source>
        <dbReference type="Proteomes" id="UP000193144"/>
    </source>
</evidence>
<dbReference type="InterPro" id="IPR027417">
    <property type="entry name" value="P-loop_NTPase"/>
</dbReference>
<dbReference type="GO" id="GO:0005634">
    <property type="term" value="C:nucleus"/>
    <property type="evidence" value="ECO:0007669"/>
    <property type="project" value="TreeGrafter"/>
</dbReference>
<dbReference type="GO" id="GO:0016887">
    <property type="term" value="F:ATP hydrolysis activity"/>
    <property type="evidence" value="ECO:0007669"/>
    <property type="project" value="InterPro"/>
</dbReference>
<dbReference type="GO" id="GO:0003723">
    <property type="term" value="F:RNA binding"/>
    <property type="evidence" value="ECO:0007669"/>
    <property type="project" value="TreeGrafter"/>
</dbReference>
<dbReference type="InterPro" id="IPR050168">
    <property type="entry name" value="AAA_ATPase_domain"/>
</dbReference>
<dbReference type="Gene3D" id="3.40.50.300">
    <property type="entry name" value="P-loop containing nucleotide triphosphate hydrolases"/>
    <property type="match status" value="1"/>
</dbReference>
<dbReference type="PANTHER" id="PTHR23077">
    <property type="entry name" value="AAA-FAMILY ATPASE"/>
    <property type="match status" value="1"/>
</dbReference>
<name>A0A1Y1YLH3_9PLEO</name>
<dbReference type="Pfam" id="PF00004">
    <property type="entry name" value="AAA"/>
    <property type="match status" value="1"/>
</dbReference>
<dbReference type="EMBL" id="MCFA01000215">
    <property type="protein sequence ID" value="ORX98434.1"/>
    <property type="molecule type" value="Genomic_DNA"/>
</dbReference>
<dbReference type="GO" id="GO:1990275">
    <property type="term" value="F:preribosome binding"/>
    <property type="evidence" value="ECO:0007669"/>
    <property type="project" value="TreeGrafter"/>
</dbReference>
<dbReference type="OrthoDB" id="2115716at2759"/>
<dbReference type="FunFam" id="3.40.50.300:FF:002838">
    <property type="entry name" value="Uncharacterized ATPase YjoB"/>
    <property type="match status" value="1"/>
</dbReference>
<keyword evidence="4" id="KW-1185">Reference proteome</keyword>
<dbReference type="GO" id="GO:0042254">
    <property type="term" value="P:ribosome biogenesis"/>
    <property type="evidence" value="ECO:0007669"/>
    <property type="project" value="TreeGrafter"/>
</dbReference>
<dbReference type="GO" id="GO:0005524">
    <property type="term" value="F:ATP binding"/>
    <property type="evidence" value="ECO:0007669"/>
    <property type="project" value="InterPro"/>
</dbReference>
<organism evidence="3 4">
    <name type="scientific">Clohesyomyces aquaticus</name>
    <dbReference type="NCBI Taxonomy" id="1231657"/>
    <lineage>
        <taxon>Eukaryota</taxon>
        <taxon>Fungi</taxon>
        <taxon>Dikarya</taxon>
        <taxon>Ascomycota</taxon>
        <taxon>Pezizomycotina</taxon>
        <taxon>Dothideomycetes</taxon>
        <taxon>Pleosporomycetidae</taxon>
        <taxon>Pleosporales</taxon>
        <taxon>Lindgomycetaceae</taxon>
        <taxon>Clohesyomyces</taxon>
    </lineage>
</organism>
<dbReference type="Proteomes" id="UP000193144">
    <property type="component" value="Unassembled WGS sequence"/>
</dbReference>
<proteinExistence type="predicted"/>
<feature type="domain" description="ATPase AAA-type core" evidence="2">
    <location>
        <begin position="230"/>
        <end position="356"/>
    </location>
</feature>